<comment type="caution">
    <text evidence="1">The sequence shown here is derived from an EMBL/GenBank/DDBJ whole genome shotgun (WGS) entry which is preliminary data.</text>
</comment>
<name>A0A1R2AL23_9CILI</name>
<accession>A0A1R2AL23</accession>
<evidence type="ECO:0000313" key="1">
    <source>
        <dbReference type="EMBL" id="OMJ65206.1"/>
    </source>
</evidence>
<dbReference type="AlphaFoldDB" id="A0A1R2AL23"/>
<evidence type="ECO:0000313" key="2">
    <source>
        <dbReference type="Proteomes" id="UP000187209"/>
    </source>
</evidence>
<reference evidence="1 2" key="1">
    <citation type="submission" date="2016-11" db="EMBL/GenBank/DDBJ databases">
        <title>The macronuclear genome of Stentor coeruleus: a giant cell with tiny introns.</title>
        <authorList>
            <person name="Slabodnick M."/>
            <person name="Ruby J.G."/>
            <person name="Reiff S.B."/>
            <person name="Swart E.C."/>
            <person name="Gosai S."/>
            <person name="Prabakaran S."/>
            <person name="Witkowska E."/>
            <person name="Larue G.E."/>
            <person name="Fisher S."/>
            <person name="Freeman R.M."/>
            <person name="Gunawardena J."/>
            <person name="Chu W."/>
            <person name="Stover N.A."/>
            <person name="Gregory B.D."/>
            <person name="Nowacki M."/>
            <person name="Derisi J."/>
            <person name="Roy S.W."/>
            <person name="Marshall W.F."/>
            <person name="Sood P."/>
        </authorList>
    </citation>
    <scope>NUCLEOTIDE SEQUENCE [LARGE SCALE GENOMIC DNA]</scope>
    <source>
        <strain evidence="1">WM001</strain>
    </source>
</reference>
<protein>
    <recommendedName>
        <fullName evidence="3">Protein kinase domain-containing protein</fullName>
    </recommendedName>
</protein>
<dbReference type="EMBL" id="MPUH01002343">
    <property type="protein sequence ID" value="OMJ65206.1"/>
    <property type="molecule type" value="Genomic_DNA"/>
</dbReference>
<dbReference type="Proteomes" id="UP000187209">
    <property type="component" value="Unassembled WGS sequence"/>
</dbReference>
<evidence type="ECO:0008006" key="3">
    <source>
        <dbReference type="Google" id="ProtNLM"/>
    </source>
</evidence>
<gene>
    <name evidence="1" type="ORF">SteCoe_38816</name>
</gene>
<organism evidence="1 2">
    <name type="scientific">Stentor coeruleus</name>
    <dbReference type="NCBI Taxonomy" id="5963"/>
    <lineage>
        <taxon>Eukaryota</taxon>
        <taxon>Sar</taxon>
        <taxon>Alveolata</taxon>
        <taxon>Ciliophora</taxon>
        <taxon>Postciliodesmatophora</taxon>
        <taxon>Heterotrichea</taxon>
        <taxon>Heterotrichida</taxon>
        <taxon>Stentoridae</taxon>
        <taxon>Stentor</taxon>
    </lineage>
</organism>
<keyword evidence="2" id="KW-1185">Reference proteome</keyword>
<sequence>MKAIRRDCIKYQINNDDSQTCELPMTATTQSEERYHAPEIANRSIYYKSYHINPSSFSYNISDSWSLAATILNIMDDKNIDKWNKLNFKNNLLSIVQGVKKENTNLSSVLSRSLDVDFSNRLHFAIALQELERQN</sequence>
<proteinExistence type="predicted"/>